<dbReference type="GO" id="GO:0009636">
    <property type="term" value="P:response to toxic substance"/>
    <property type="evidence" value="ECO:0007669"/>
    <property type="project" value="UniProtKB-ARBA"/>
</dbReference>
<dbReference type="SUPFAM" id="SSF82714">
    <property type="entry name" value="Multidrug efflux transporter AcrB TolC docking domain, DN and DC subdomains"/>
    <property type="match status" value="2"/>
</dbReference>
<dbReference type="NCBIfam" id="NF000282">
    <property type="entry name" value="RND_permease_1"/>
    <property type="match status" value="1"/>
</dbReference>
<evidence type="ECO:0000313" key="11">
    <source>
        <dbReference type="EMBL" id="QDU62438.1"/>
    </source>
</evidence>
<protein>
    <submittedName>
        <fullName evidence="11">Efflux pump membrane transporter BepE</fullName>
    </submittedName>
</protein>
<dbReference type="Gene3D" id="3.30.70.1430">
    <property type="entry name" value="Multidrug efflux transporter AcrB pore domain"/>
    <property type="match status" value="2"/>
</dbReference>
<keyword evidence="12" id="KW-1185">Reference proteome</keyword>
<evidence type="ECO:0000256" key="7">
    <source>
        <dbReference type="ARBA" id="ARBA00022989"/>
    </source>
</evidence>
<feature type="transmembrane region" description="Helical" evidence="10">
    <location>
        <begin position="396"/>
        <end position="419"/>
    </location>
</feature>
<evidence type="ECO:0000256" key="2">
    <source>
        <dbReference type="ARBA" id="ARBA00010942"/>
    </source>
</evidence>
<comment type="similarity">
    <text evidence="2">Belongs to the resistance-nodulation-cell division (RND) (TC 2.A.6) family.</text>
</comment>
<feature type="compositionally biased region" description="Polar residues" evidence="9">
    <location>
        <begin position="1050"/>
        <end position="1064"/>
    </location>
</feature>
<accession>A0A518B636</accession>
<dbReference type="SUPFAM" id="SSF82693">
    <property type="entry name" value="Multidrug efflux transporter AcrB pore domain, PN1, PN2, PC1 and PC2 subdomains"/>
    <property type="match status" value="4"/>
</dbReference>
<dbReference type="PANTHER" id="PTHR32063">
    <property type="match status" value="1"/>
</dbReference>
<keyword evidence="3" id="KW-0813">Transport</keyword>
<dbReference type="FunFam" id="1.20.1640.10:FF:000001">
    <property type="entry name" value="Efflux pump membrane transporter"/>
    <property type="match status" value="1"/>
</dbReference>
<feature type="transmembrane region" description="Helical" evidence="10">
    <location>
        <begin position="542"/>
        <end position="564"/>
    </location>
</feature>
<evidence type="ECO:0000256" key="3">
    <source>
        <dbReference type="ARBA" id="ARBA00022448"/>
    </source>
</evidence>
<dbReference type="Pfam" id="PF00873">
    <property type="entry name" value="ACR_tran"/>
    <property type="match status" value="1"/>
</dbReference>
<keyword evidence="7 10" id="KW-1133">Transmembrane helix</keyword>
<dbReference type="Gene3D" id="1.20.1640.10">
    <property type="entry name" value="Multidrug efflux transporter AcrB transmembrane domain"/>
    <property type="match status" value="2"/>
</dbReference>
<dbReference type="AlphaFoldDB" id="A0A518B636"/>
<keyword evidence="6 10" id="KW-0812">Transmembrane</keyword>
<dbReference type="EMBL" id="CP036279">
    <property type="protein sequence ID" value="QDU62438.1"/>
    <property type="molecule type" value="Genomic_DNA"/>
</dbReference>
<dbReference type="PRINTS" id="PR00702">
    <property type="entry name" value="ACRIFLAVINRP"/>
</dbReference>
<feature type="transmembrane region" description="Helical" evidence="10">
    <location>
        <begin position="368"/>
        <end position="390"/>
    </location>
</feature>
<evidence type="ECO:0000256" key="5">
    <source>
        <dbReference type="ARBA" id="ARBA00022519"/>
    </source>
</evidence>
<feature type="transmembrane region" description="Helical" evidence="10">
    <location>
        <begin position="1011"/>
        <end position="1034"/>
    </location>
</feature>
<feature type="transmembrane region" description="Helical" evidence="10">
    <location>
        <begin position="876"/>
        <end position="899"/>
    </location>
</feature>
<keyword evidence="4" id="KW-1003">Cell membrane</keyword>
<evidence type="ECO:0000256" key="8">
    <source>
        <dbReference type="ARBA" id="ARBA00023136"/>
    </source>
</evidence>
<dbReference type="InterPro" id="IPR004764">
    <property type="entry name" value="MdtF-like"/>
</dbReference>
<feature type="transmembrane region" description="Helical" evidence="10">
    <location>
        <begin position="342"/>
        <end position="361"/>
    </location>
</feature>
<reference evidence="11 12" key="1">
    <citation type="submission" date="2019-02" db="EMBL/GenBank/DDBJ databases">
        <title>Deep-cultivation of Planctomycetes and their phenomic and genomic characterization uncovers novel biology.</title>
        <authorList>
            <person name="Wiegand S."/>
            <person name="Jogler M."/>
            <person name="Boedeker C."/>
            <person name="Pinto D."/>
            <person name="Vollmers J."/>
            <person name="Rivas-Marin E."/>
            <person name="Kohn T."/>
            <person name="Peeters S.H."/>
            <person name="Heuer A."/>
            <person name="Rast P."/>
            <person name="Oberbeckmann S."/>
            <person name="Bunk B."/>
            <person name="Jeske O."/>
            <person name="Meyerdierks A."/>
            <person name="Storesund J.E."/>
            <person name="Kallscheuer N."/>
            <person name="Luecker S."/>
            <person name="Lage O.M."/>
            <person name="Pohl T."/>
            <person name="Merkel B.J."/>
            <person name="Hornburger P."/>
            <person name="Mueller R.-W."/>
            <person name="Bruemmer F."/>
            <person name="Labrenz M."/>
            <person name="Spormann A.M."/>
            <person name="Op den Camp H."/>
            <person name="Overmann J."/>
            <person name="Amann R."/>
            <person name="Jetten M.S.M."/>
            <person name="Mascher T."/>
            <person name="Medema M.H."/>
            <person name="Devos D.P."/>
            <person name="Kaster A.-K."/>
            <person name="Ovreas L."/>
            <person name="Rohde M."/>
            <person name="Galperin M.Y."/>
            <person name="Jogler C."/>
        </authorList>
    </citation>
    <scope>NUCLEOTIDE SEQUENCE [LARGE SCALE GENOMIC DNA]</scope>
    <source>
        <strain evidence="11 12">Pan216</strain>
    </source>
</reference>
<evidence type="ECO:0000256" key="1">
    <source>
        <dbReference type="ARBA" id="ARBA00004429"/>
    </source>
</evidence>
<dbReference type="RefSeq" id="WP_419192585.1">
    <property type="nucleotide sequence ID" value="NZ_CP036279.1"/>
</dbReference>
<dbReference type="Proteomes" id="UP000317093">
    <property type="component" value="Chromosome"/>
</dbReference>
<feature type="transmembrane region" description="Helical" evidence="10">
    <location>
        <begin position="12"/>
        <end position="34"/>
    </location>
</feature>
<keyword evidence="8 10" id="KW-0472">Membrane</keyword>
<proteinExistence type="inferred from homology"/>
<dbReference type="GO" id="GO:0015562">
    <property type="term" value="F:efflux transmembrane transporter activity"/>
    <property type="evidence" value="ECO:0007669"/>
    <property type="project" value="InterPro"/>
</dbReference>
<dbReference type="InterPro" id="IPR027463">
    <property type="entry name" value="AcrB_DN_DC_subdom"/>
</dbReference>
<dbReference type="GO" id="GO:0042910">
    <property type="term" value="F:xenobiotic transmembrane transporter activity"/>
    <property type="evidence" value="ECO:0007669"/>
    <property type="project" value="TreeGrafter"/>
</dbReference>
<name>A0A518B636_9BACT</name>
<dbReference type="Gene3D" id="3.30.2090.10">
    <property type="entry name" value="Multidrug efflux transporter AcrB TolC docking domain, DN and DC subdomains"/>
    <property type="match status" value="2"/>
</dbReference>
<dbReference type="GO" id="GO:0005886">
    <property type="term" value="C:plasma membrane"/>
    <property type="evidence" value="ECO:0007669"/>
    <property type="project" value="UniProtKB-SubCell"/>
</dbReference>
<feature type="transmembrane region" description="Helical" evidence="10">
    <location>
        <begin position="978"/>
        <end position="999"/>
    </location>
</feature>
<evidence type="ECO:0000256" key="9">
    <source>
        <dbReference type="SAM" id="MobiDB-lite"/>
    </source>
</evidence>
<evidence type="ECO:0000256" key="6">
    <source>
        <dbReference type="ARBA" id="ARBA00022692"/>
    </source>
</evidence>
<sequence>MFSFFFIDRPIFASVLSIVIVIIGSVALMTLPVAQYPEITPPTVQVSTNYPGANAKVVAETVATPIEQEVNGVEDMLYMSSQSSNDGQMNLTVTFAVGTDLDMAQVLVQNRVAIATPKLPEEVRQQGVTTKKKSPSITLCVNLISPDARYDQLFLSNYAVINIKDALARLDGVGDVSFLGARDYSMRIWLDPEKLASRDMTASDVINAVREQNKQVAAGRVGAPPTPSRQDFQYTINTQGRLIEEDEFGDIIIKTGADGQVTRLRDVARIELGAKNYEVNSDLNGDPSVTLAVFQLPGSNALETAEAVRAEMKKLETKFPEGLEYRIVYDTTQFVEKSIESVIETLFEAIALVFLVVLIFLQDWRTTVIPLLAVPVSLIGTFAFMAGLGFSLNNLSLFGLVLAIGVVVDDAIVVVENVERVMNSKGLSPRDATRETMKEIIGPVIATTLVLCAVFVPTAFITGISGEFYRQFALTIAVSTVISSINALTLTPALCPVFLRPKGSKPDPLTRVIDTLFGWFFRGFNTVFDKSKDIYGAMIARVLRASTIMLIVYAGLLVSTYFGFKAVPTGFIPQQDKGYLIAIAQLPDAATLQRSEEVIAKMTKMTLDEDGVGNTIGVPGYSMLSSTNTSNLGSLIIVLDEFKDREGDAALTADSIADRLRKKYAGIQEAQVAVFGAPPIDGLGSVGGLTLEVEDRGDLGAEQLQAVTQNLVDAGNAQPGLVGLFTTFRANEPQLFLDIDRTKAKSMGVPLSEVFDTLQIYLGSLYVNDFTRFGRNWQVNAQAESRFRLEPKDIGNLKVRNTKGDTVPLGTLVSVDEVTGPSIVNHYNLYPAAEINFNTAPGTSTGQAIAIMEQLSTQQLPQSMSTEWTGIVYQQILAGNVALLVFPLSVVFVFLTLAAQYESWSLPLAIILIVPMCLLSSIVGVGLWGGDNNIFTQIGFIVLVGLASKNAILIVEFAKVLREEGKPRDVAALEASMLRLRPILMTAFTFILGVLPLIVAEGAGAEMRKALGIAVFSGMLGVTIFGLFLTPVFYTVVQFFVDRPEPPSDAPSNESPPIDTSNNP</sequence>
<dbReference type="PANTHER" id="PTHR32063:SF11">
    <property type="entry name" value="CATION OR DRUG EFFLUX SYSTEM PROTEIN"/>
    <property type="match status" value="1"/>
</dbReference>
<evidence type="ECO:0000313" key="12">
    <source>
        <dbReference type="Proteomes" id="UP000317093"/>
    </source>
</evidence>
<dbReference type="SUPFAM" id="SSF82866">
    <property type="entry name" value="Multidrug efflux transporter AcrB transmembrane domain"/>
    <property type="match status" value="2"/>
</dbReference>
<dbReference type="FunFam" id="3.30.2090.10:FF:000001">
    <property type="entry name" value="Efflux pump membrane transporter"/>
    <property type="match status" value="1"/>
</dbReference>
<evidence type="ECO:0000256" key="4">
    <source>
        <dbReference type="ARBA" id="ARBA00022475"/>
    </source>
</evidence>
<dbReference type="Gene3D" id="3.30.70.1440">
    <property type="entry name" value="Multidrug efflux transporter AcrB pore domain"/>
    <property type="match status" value="1"/>
</dbReference>
<comment type="subcellular location">
    <subcellularLocation>
        <location evidence="1">Cell inner membrane</location>
        <topology evidence="1">Multi-pass membrane protein</topology>
    </subcellularLocation>
</comment>
<feature type="region of interest" description="Disordered" evidence="9">
    <location>
        <begin position="1045"/>
        <end position="1064"/>
    </location>
</feature>
<evidence type="ECO:0000256" key="10">
    <source>
        <dbReference type="SAM" id="Phobius"/>
    </source>
</evidence>
<feature type="transmembrane region" description="Helical" evidence="10">
    <location>
        <begin position="906"/>
        <end position="928"/>
    </location>
</feature>
<feature type="transmembrane region" description="Helical" evidence="10">
    <location>
        <begin position="440"/>
        <end position="460"/>
    </location>
</feature>
<dbReference type="InterPro" id="IPR001036">
    <property type="entry name" value="Acrflvin-R"/>
</dbReference>
<feature type="transmembrane region" description="Helical" evidence="10">
    <location>
        <begin position="934"/>
        <end position="957"/>
    </location>
</feature>
<dbReference type="Gene3D" id="3.30.70.1320">
    <property type="entry name" value="Multidrug efflux transporter AcrB pore domain like"/>
    <property type="match status" value="1"/>
</dbReference>
<organism evidence="11 12">
    <name type="scientific">Kolteria novifilia</name>
    <dbReference type="NCBI Taxonomy" id="2527975"/>
    <lineage>
        <taxon>Bacteria</taxon>
        <taxon>Pseudomonadati</taxon>
        <taxon>Planctomycetota</taxon>
        <taxon>Planctomycetia</taxon>
        <taxon>Kolteriales</taxon>
        <taxon>Kolteriaceae</taxon>
        <taxon>Kolteria</taxon>
    </lineage>
</organism>
<gene>
    <name evidence="11" type="primary">bepE_2</name>
    <name evidence="11" type="ORF">Pan216_33050</name>
</gene>
<dbReference type="NCBIfam" id="TIGR00915">
    <property type="entry name" value="2A0602"/>
    <property type="match status" value="1"/>
</dbReference>
<dbReference type="FunFam" id="3.30.70.1430:FF:000001">
    <property type="entry name" value="Efflux pump membrane transporter"/>
    <property type="match status" value="1"/>
</dbReference>
<dbReference type="KEGG" id="knv:Pan216_33050"/>
<keyword evidence="5" id="KW-0997">Cell inner membrane</keyword>
<feature type="transmembrane region" description="Helical" evidence="10">
    <location>
        <begin position="472"/>
        <end position="499"/>
    </location>
</feature>